<evidence type="ECO:0000256" key="5">
    <source>
        <dbReference type="ARBA" id="ARBA00022989"/>
    </source>
</evidence>
<dbReference type="InterPro" id="IPR050925">
    <property type="entry name" value="Rhomboid_protease_S54"/>
</dbReference>
<feature type="transmembrane region" description="Helical" evidence="7">
    <location>
        <begin position="66"/>
        <end position="88"/>
    </location>
</feature>
<dbReference type="InterPro" id="IPR035952">
    <property type="entry name" value="Rhomboid-like_sf"/>
</dbReference>
<evidence type="ECO:0000256" key="1">
    <source>
        <dbReference type="ARBA" id="ARBA00004141"/>
    </source>
</evidence>
<dbReference type="GO" id="GO:0006508">
    <property type="term" value="P:proteolysis"/>
    <property type="evidence" value="ECO:0007669"/>
    <property type="project" value="UniProtKB-KW"/>
</dbReference>
<proteinExistence type="inferred from homology"/>
<evidence type="ECO:0000259" key="8">
    <source>
        <dbReference type="Pfam" id="PF01694"/>
    </source>
</evidence>
<dbReference type="GO" id="GO:0004252">
    <property type="term" value="F:serine-type endopeptidase activity"/>
    <property type="evidence" value="ECO:0007669"/>
    <property type="project" value="InterPro"/>
</dbReference>
<evidence type="ECO:0000256" key="2">
    <source>
        <dbReference type="ARBA" id="ARBA00009045"/>
    </source>
</evidence>
<keyword evidence="3 7" id="KW-0812">Transmembrane</keyword>
<comment type="subcellular location">
    <subcellularLocation>
        <location evidence="1">Membrane</location>
        <topology evidence="1">Multi-pass membrane protein</topology>
    </subcellularLocation>
</comment>
<dbReference type="GO" id="GO:0016020">
    <property type="term" value="C:membrane"/>
    <property type="evidence" value="ECO:0007669"/>
    <property type="project" value="UniProtKB-SubCell"/>
</dbReference>
<evidence type="ECO:0000313" key="10">
    <source>
        <dbReference type="Proteomes" id="UP000711391"/>
    </source>
</evidence>
<name>A0A937IG45_9GAMM</name>
<gene>
    <name evidence="9" type="ORF">ISQ64_01930</name>
</gene>
<feature type="transmembrane region" description="Helical" evidence="7">
    <location>
        <begin position="126"/>
        <end position="145"/>
    </location>
</feature>
<feature type="domain" description="Peptidase S54 rhomboid" evidence="8">
    <location>
        <begin position="61"/>
        <end position="200"/>
    </location>
</feature>
<feature type="transmembrane region" description="Helical" evidence="7">
    <location>
        <begin position="7"/>
        <end position="30"/>
    </location>
</feature>
<evidence type="ECO:0000256" key="6">
    <source>
        <dbReference type="ARBA" id="ARBA00023136"/>
    </source>
</evidence>
<feature type="transmembrane region" description="Helical" evidence="7">
    <location>
        <begin position="157"/>
        <end position="179"/>
    </location>
</feature>
<feature type="transmembrane region" description="Helical" evidence="7">
    <location>
        <begin position="100"/>
        <end position="120"/>
    </location>
</feature>
<keyword evidence="5 7" id="KW-1133">Transmembrane helix</keyword>
<dbReference type="InterPro" id="IPR022764">
    <property type="entry name" value="Peptidase_S54_rhomboid_dom"/>
</dbReference>
<keyword evidence="6 7" id="KW-0472">Membrane</keyword>
<evidence type="ECO:0000256" key="4">
    <source>
        <dbReference type="ARBA" id="ARBA00022801"/>
    </source>
</evidence>
<dbReference type="Gene3D" id="1.20.1540.10">
    <property type="entry name" value="Rhomboid-like"/>
    <property type="match status" value="1"/>
</dbReference>
<sequence length="212" mass="24320">MNIKNFHIPIILISIIIAFISNYGSFVSLIEPFTFLQFEMESAKRGFISFNSFDSTYFMNNEWWRLLTPMFIHFSFAHLAFNCLWIYVLGSKIENVDGHFNFFTLVIFSSIFSNLLQYIYGGSHLFGGLSGVIYGLLGYCMIIEFESRDYRYGLEPPIYMFMLVWLVLGFLGILDIFGFGNVANFAHLGGLIAGIIFAMIAKLFSGIRRKSI</sequence>
<evidence type="ECO:0000256" key="3">
    <source>
        <dbReference type="ARBA" id="ARBA00022692"/>
    </source>
</evidence>
<protein>
    <submittedName>
        <fullName evidence="9">Rhomboid family intramembrane serine protease</fullName>
    </submittedName>
</protein>
<organism evidence="9 10">
    <name type="scientific">SAR86 cluster bacterium</name>
    <dbReference type="NCBI Taxonomy" id="2030880"/>
    <lineage>
        <taxon>Bacteria</taxon>
        <taxon>Pseudomonadati</taxon>
        <taxon>Pseudomonadota</taxon>
        <taxon>Gammaproteobacteria</taxon>
        <taxon>SAR86 cluster</taxon>
    </lineage>
</organism>
<comment type="caution">
    <text evidence="9">The sequence shown here is derived from an EMBL/GenBank/DDBJ whole genome shotgun (WGS) entry which is preliminary data.</text>
</comment>
<comment type="similarity">
    <text evidence="2">Belongs to the peptidase S54 family.</text>
</comment>
<reference evidence="9" key="1">
    <citation type="submission" date="2020-10" db="EMBL/GenBank/DDBJ databases">
        <title>Microbiome of the Black Sea water column analyzed by genome centric metagenomics.</title>
        <authorList>
            <person name="Cabello-Yeves P.J."/>
            <person name="Callieri C."/>
            <person name="Picazo A."/>
            <person name="Mehrshad M."/>
            <person name="Haro-Moreno J.M."/>
            <person name="Roda-Garcia J."/>
            <person name="Dzembekova N."/>
            <person name="Slabakova V."/>
            <person name="Slabakova N."/>
            <person name="Moncheva S."/>
            <person name="Rodriguez-Valera F."/>
        </authorList>
    </citation>
    <scope>NUCLEOTIDE SEQUENCE</scope>
    <source>
        <strain evidence="9">BS307-5m-G50</strain>
    </source>
</reference>
<dbReference type="SUPFAM" id="SSF144091">
    <property type="entry name" value="Rhomboid-like"/>
    <property type="match status" value="1"/>
</dbReference>
<feature type="transmembrane region" description="Helical" evidence="7">
    <location>
        <begin position="185"/>
        <end position="204"/>
    </location>
</feature>
<evidence type="ECO:0000313" key="9">
    <source>
        <dbReference type="EMBL" id="MBL6818147.1"/>
    </source>
</evidence>
<accession>A0A937IG45</accession>
<dbReference type="AlphaFoldDB" id="A0A937IG45"/>
<dbReference type="EMBL" id="JADHQD010000007">
    <property type="protein sequence ID" value="MBL6818147.1"/>
    <property type="molecule type" value="Genomic_DNA"/>
</dbReference>
<dbReference type="PANTHER" id="PTHR43731:SF14">
    <property type="entry name" value="PRESENILIN-ASSOCIATED RHOMBOID-LIKE PROTEIN, MITOCHONDRIAL"/>
    <property type="match status" value="1"/>
</dbReference>
<keyword evidence="9" id="KW-0645">Protease</keyword>
<dbReference type="Pfam" id="PF01694">
    <property type="entry name" value="Rhomboid"/>
    <property type="match status" value="1"/>
</dbReference>
<keyword evidence="4" id="KW-0378">Hydrolase</keyword>
<dbReference type="PANTHER" id="PTHR43731">
    <property type="entry name" value="RHOMBOID PROTEASE"/>
    <property type="match status" value="1"/>
</dbReference>
<evidence type="ECO:0000256" key="7">
    <source>
        <dbReference type="SAM" id="Phobius"/>
    </source>
</evidence>
<dbReference type="Proteomes" id="UP000711391">
    <property type="component" value="Unassembled WGS sequence"/>
</dbReference>